<dbReference type="Gene3D" id="1.10.1200.10">
    <property type="entry name" value="ACP-like"/>
    <property type="match status" value="1"/>
</dbReference>
<proteinExistence type="predicted"/>
<dbReference type="InterPro" id="IPR036736">
    <property type="entry name" value="ACP-like_sf"/>
</dbReference>
<evidence type="ECO:0000313" key="1">
    <source>
        <dbReference type="EMBL" id="OEU99920.1"/>
    </source>
</evidence>
<comment type="caution">
    <text evidence="1">The sequence shown here is derived from an EMBL/GenBank/DDBJ whole genome shotgun (WGS) entry which is preliminary data.</text>
</comment>
<name>A0A1E7K7M5_9ACTN</name>
<protein>
    <submittedName>
        <fullName evidence="1">Uncharacterized protein</fullName>
    </submittedName>
</protein>
<dbReference type="Proteomes" id="UP000175829">
    <property type="component" value="Unassembled WGS sequence"/>
</dbReference>
<gene>
    <name evidence="1" type="ORF">AN217_21335</name>
</gene>
<sequence>MRDNEVFQAVKGYVEDSVLKGQGEVEGDTPLLEWGILDSLSVARLGNFVEKRFEVVLPTGSAVGERFHSLDSICEFVTELRAGRTQPEPAAPHDAA</sequence>
<organism evidence="1 2">
    <name type="scientific">Streptomyces qinglanensis</name>
    <dbReference type="NCBI Taxonomy" id="943816"/>
    <lineage>
        <taxon>Bacteria</taxon>
        <taxon>Bacillati</taxon>
        <taxon>Actinomycetota</taxon>
        <taxon>Actinomycetes</taxon>
        <taxon>Kitasatosporales</taxon>
        <taxon>Streptomycetaceae</taxon>
        <taxon>Streptomyces</taxon>
    </lineage>
</organism>
<dbReference type="AlphaFoldDB" id="A0A1E7K7M5"/>
<dbReference type="SUPFAM" id="SSF47336">
    <property type="entry name" value="ACP-like"/>
    <property type="match status" value="1"/>
</dbReference>
<evidence type="ECO:0000313" key="2">
    <source>
        <dbReference type="Proteomes" id="UP000175829"/>
    </source>
</evidence>
<accession>A0A1E7K7M5</accession>
<dbReference type="EMBL" id="LJGV01000022">
    <property type="protein sequence ID" value="OEU99920.1"/>
    <property type="molecule type" value="Genomic_DNA"/>
</dbReference>
<reference evidence="1 2" key="1">
    <citation type="journal article" date="2016" name="Front. Microbiol.">
        <title>Comparative Genomics Analysis of Streptomyces Species Reveals Their Adaptation to the Marine Environment and Their Diversity at the Genomic Level.</title>
        <authorList>
            <person name="Tian X."/>
            <person name="Zhang Z."/>
            <person name="Yang T."/>
            <person name="Chen M."/>
            <person name="Li J."/>
            <person name="Chen F."/>
            <person name="Yang J."/>
            <person name="Li W."/>
            <person name="Zhang B."/>
            <person name="Zhang Z."/>
            <person name="Wu J."/>
            <person name="Zhang C."/>
            <person name="Long L."/>
            <person name="Xiao J."/>
        </authorList>
    </citation>
    <scope>NUCLEOTIDE SEQUENCE [LARGE SCALE GENOMIC DNA]</scope>
    <source>
        <strain evidence="1 2">SCSIO M10379</strain>
    </source>
</reference>
<dbReference type="PATRIC" id="fig|943816.4.peg.3806"/>